<accession>A0AAV3QHV1</accession>
<dbReference type="GO" id="GO:0016020">
    <property type="term" value="C:membrane"/>
    <property type="evidence" value="ECO:0007669"/>
    <property type="project" value="UniProtKB-SubCell"/>
</dbReference>
<dbReference type="Gene3D" id="3.30.70.100">
    <property type="match status" value="1"/>
</dbReference>
<dbReference type="AlphaFoldDB" id="A0AAV3QHV1"/>
<sequence length="277" mass="30396">MPAHASSQMEGNRGSLYLLSEMAAEKTTVMVLKVDLQCPCCYKKIKKILCKFPQIRDQVYDEKANEVTITVVCCSPEKIRDKLCSKGGKIIKSIDIKEPPKKPNNPPPQPEKPKEAPKPPPKEPEKPKEAPKPPPKEPEKPKEAPKPPIKEPEKPKEAPKPPPKELEKPKETPKPKEAPTPPPPQKTPGPPQFMPPQEMFPAHGFPQPQVVPTGCCCGPCYNGLSGGPCYYGGGSGGGYGGRPVPPPPTYDYNYGRPCYVSSCEYFSEENPQGCFIM</sequence>
<keyword evidence="5" id="KW-1185">Reference proteome</keyword>
<evidence type="ECO:0000256" key="1">
    <source>
        <dbReference type="ARBA" id="ARBA00004170"/>
    </source>
</evidence>
<dbReference type="PANTHER" id="PTHR47005">
    <property type="entry name" value="HEAVY METAL TRANSPORT/DETOXIFICATION SUPERFAMILY PROTEIN"/>
    <property type="match status" value="1"/>
</dbReference>
<reference evidence="4 5" key="1">
    <citation type="submission" date="2024-01" db="EMBL/GenBank/DDBJ databases">
        <title>The complete chloroplast genome sequence of Lithospermum erythrorhizon: insights into the phylogenetic relationship among Boraginaceae species and the maternal lineages of purple gromwells.</title>
        <authorList>
            <person name="Okada T."/>
            <person name="Watanabe K."/>
        </authorList>
    </citation>
    <scope>NUCLEOTIDE SEQUENCE [LARGE SCALE GENOMIC DNA]</scope>
</reference>
<dbReference type="GO" id="GO:0046872">
    <property type="term" value="F:metal ion binding"/>
    <property type="evidence" value="ECO:0007669"/>
    <property type="project" value="InterPro"/>
</dbReference>
<proteinExistence type="predicted"/>
<dbReference type="SUPFAM" id="SSF55008">
    <property type="entry name" value="HMA, heavy metal-associated domain"/>
    <property type="match status" value="1"/>
</dbReference>
<comment type="caution">
    <text evidence="4">The sequence shown here is derived from an EMBL/GenBank/DDBJ whole genome shotgun (WGS) entry which is preliminary data.</text>
</comment>
<evidence type="ECO:0000256" key="2">
    <source>
        <dbReference type="SAM" id="MobiDB-lite"/>
    </source>
</evidence>
<comment type="subcellular location">
    <subcellularLocation>
        <location evidence="1">Membrane</location>
        <topology evidence="1">Peripheral membrane protein</topology>
    </subcellularLocation>
</comment>
<feature type="domain" description="HMA" evidence="3">
    <location>
        <begin position="27"/>
        <end position="91"/>
    </location>
</feature>
<dbReference type="EMBL" id="BAABME010004688">
    <property type="protein sequence ID" value="GAA0163223.1"/>
    <property type="molecule type" value="Genomic_DNA"/>
</dbReference>
<dbReference type="InterPro" id="IPR006121">
    <property type="entry name" value="HMA_dom"/>
</dbReference>
<dbReference type="PROSITE" id="PS50846">
    <property type="entry name" value="HMA_2"/>
    <property type="match status" value="1"/>
</dbReference>
<feature type="region of interest" description="Disordered" evidence="2">
    <location>
        <begin position="93"/>
        <end position="205"/>
    </location>
</feature>
<evidence type="ECO:0000313" key="5">
    <source>
        <dbReference type="Proteomes" id="UP001454036"/>
    </source>
</evidence>
<protein>
    <recommendedName>
        <fullName evidence="3">HMA domain-containing protein</fullName>
    </recommendedName>
</protein>
<feature type="compositionally biased region" description="Pro residues" evidence="2">
    <location>
        <begin position="178"/>
        <end position="194"/>
    </location>
</feature>
<feature type="compositionally biased region" description="Basic and acidic residues" evidence="2">
    <location>
        <begin position="111"/>
        <end position="177"/>
    </location>
</feature>
<organism evidence="4 5">
    <name type="scientific">Lithospermum erythrorhizon</name>
    <name type="common">Purple gromwell</name>
    <name type="synonym">Lithospermum officinale var. erythrorhizon</name>
    <dbReference type="NCBI Taxonomy" id="34254"/>
    <lineage>
        <taxon>Eukaryota</taxon>
        <taxon>Viridiplantae</taxon>
        <taxon>Streptophyta</taxon>
        <taxon>Embryophyta</taxon>
        <taxon>Tracheophyta</taxon>
        <taxon>Spermatophyta</taxon>
        <taxon>Magnoliopsida</taxon>
        <taxon>eudicotyledons</taxon>
        <taxon>Gunneridae</taxon>
        <taxon>Pentapetalae</taxon>
        <taxon>asterids</taxon>
        <taxon>lamiids</taxon>
        <taxon>Boraginales</taxon>
        <taxon>Boraginaceae</taxon>
        <taxon>Boraginoideae</taxon>
        <taxon>Lithospermeae</taxon>
        <taxon>Lithospermum</taxon>
    </lineage>
</organism>
<name>A0AAV3QHV1_LITER</name>
<gene>
    <name evidence="4" type="ORF">LIER_19139</name>
</gene>
<dbReference type="InterPro" id="IPR036163">
    <property type="entry name" value="HMA_dom_sf"/>
</dbReference>
<dbReference type="PRINTS" id="PR01217">
    <property type="entry name" value="PRICHEXTENSN"/>
</dbReference>
<dbReference type="Proteomes" id="UP001454036">
    <property type="component" value="Unassembled WGS sequence"/>
</dbReference>
<evidence type="ECO:0000259" key="3">
    <source>
        <dbReference type="PROSITE" id="PS50846"/>
    </source>
</evidence>
<evidence type="ECO:0000313" key="4">
    <source>
        <dbReference type="EMBL" id="GAA0163223.1"/>
    </source>
</evidence>
<dbReference type="GO" id="GO:0009626">
    <property type="term" value="P:plant-type hypersensitive response"/>
    <property type="evidence" value="ECO:0007669"/>
    <property type="project" value="UniProtKB-KW"/>
</dbReference>
<dbReference type="PANTHER" id="PTHR47005:SF5">
    <property type="entry name" value="HEAVY METAL TRANSPORT_DETOXIFICATION SUPERFAMILY PROTEIN"/>
    <property type="match status" value="1"/>
</dbReference>